<evidence type="ECO:0000313" key="3">
    <source>
        <dbReference type="EMBL" id="KAF9613125.1"/>
    </source>
</evidence>
<protein>
    <recommendedName>
        <fullName evidence="5">F-box/kelch-repeat protein</fullName>
    </recommendedName>
</protein>
<gene>
    <name evidence="3" type="ORF">IFM89_005604</name>
</gene>
<evidence type="ECO:0000313" key="4">
    <source>
        <dbReference type="Proteomes" id="UP000631114"/>
    </source>
</evidence>
<sequence length="179" mass="20091">MFKPSMVSFIGVVYNGRWFLKGLGSHHQVPSEVYHPENDIWYPVSNGMVSGWRNSSAFLDGHLYALDCKDGCKLRIYNSDTDSWSKHIDSKLHMGSSRALEATAFLPLNGKLCIIRNNMRITMVDVSKSDNAGEVIADQLWETIAGKGQFKNFVANLLSSFAGRNRLKCHILHCQVLQA</sequence>
<dbReference type="SUPFAM" id="SSF50965">
    <property type="entry name" value="Galactose oxidase, central domain"/>
    <property type="match status" value="1"/>
</dbReference>
<dbReference type="PANTHER" id="PTHR46344">
    <property type="entry name" value="OS02G0202900 PROTEIN"/>
    <property type="match status" value="1"/>
</dbReference>
<dbReference type="PANTHER" id="PTHR46344:SF16">
    <property type="entry name" value="KELCH MOTIF FAMILY PROTEIN, EXPRESSED"/>
    <property type="match status" value="1"/>
</dbReference>
<keyword evidence="4" id="KW-1185">Reference proteome</keyword>
<dbReference type="InterPro" id="IPR015915">
    <property type="entry name" value="Kelch-typ_b-propeller"/>
</dbReference>
<comment type="caution">
    <text evidence="3">The sequence shown here is derived from an EMBL/GenBank/DDBJ whole genome shotgun (WGS) entry which is preliminary data.</text>
</comment>
<dbReference type="EMBL" id="JADFTS010000003">
    <property type="protein sequence ID" value="KAF9613125.1"/>
    <property type="molecule type" value="Genomic_DNA"/>
</dbReference>
<keyword evidence="2" id="KW-0677">Repeat</keyword>
<dbReference type="Proteomes" id="UP000631114">
    <property type="component" value="Unassembled WGS sequence"/>
</dbReference>
<keyword evidence="1" id="KW-0880">Kelch repeat</keyword>
<evidence type="ECO:0000256" key="1">
    <source>
        <dbReference type="ARBA" id="ARBA00022441"/>
    </source>
</evidence>
<name>A0A835I7R8_9MAGN</name>
<evidence type="ECO:0008006" key="5">
    <source>
        <dbReference type="Google" id="ProtNLM"/>
    </source>
</evidence>
<accession>A0A835I7R8</accession>
<organism evidence="3 4">
    <name type="scientific">Coptis chinensis</name>
    <dbReference type="NCBI Taxonomy" id="261450"/>
    <lineage>
        <taxon>Eukaryota</taxon>
        <taxon>Viridiplantae</taxon>
        <taxon>Streptophyta</taxon>
        <taxon>Embryophyta</taxon>
        <taxon>Tracheophyta</taxon>
        <taxon>Spermatophyta</taxon>
        <taxon>Magnoliopsida</taxon>
        <taxon>Ranunculales</taxon>
        <taxon>Ranunculaceae</taxon>
        <taxon>Coptidoideae</taxon>
        <taxon>Coptis</taxon>
    </lineage>
</organism>
<dbReference type="AlphaFoldDB" id="A0A835I7R8"/>
<evidence type="ECO:0000256" key="2">
    <source>
        <dbReference type="ARBA" id="ARBA00022737"/>
    </source>
</evidence>
<dbReference type="InterPro" id="IPR011043">
    <property type="entry name" value="Gal_Oxase/kelch_b-propeller"/>
</dbReference>
<reference evidence="3 4" key="1">
    <citation type="submission" date="2020-10" db="EMBL/GenBank/DDBJ databases">
        <title>The Coptis chinensis genome and diversification of protoberbering-type alkaloids.</title>
        <authorList>
            <person name="Wang B."/>
            <person name="Shu S."/>
            <person name="Song C."/>
            <person name="Liu Y."/>
        </authorList>
    </citation>
    <scope>NUCLEOTIDE SEQUENCE [LARGE SCALE GENOMIC DNA]</scope>
    <source>
        <strain evidence="3">HL-2020</strain>
        <tissue evidence="3">Leaf</tissue>
    </source>
</reference>
<proteinExistence type="predicted"/>
<dbReference type="Gene3D" id="2.120.10.80">
    <property type="entry name" value="Kelch-type beta propeller"/>
    <property type="match status" value="1"/>
</dbReference>
<dbReference type="OrthoDB" id="45365at2759"/>